<evidence type="ECO:0000256" key="7">
    <source>
        <dbReference type="ARBA" id="ARBA00023125"/>
    </source>
</evidence>
<dbReference type="SMART" id="SM00976">
    <property type="entry name" value="Telo_bind"/>
    <property type="match status" value="1"/>
</dbReference>
<evidence type="ECO:0000256" key="2">
    <source>
        <dbReference type="ARBA" id="ARBA00004574"/>
    </source>
</evidence>
<organism evidence="10 11">
    <name type="scientific">Clytia hemisphaerica</name>
    <dbReference type="NCBI Taxonomy" id="252671"/>
    <lineage>
        <taxon>Eukaryota</taxon>
        <taxon>Metazoa</taxon>
        <taxon>Cnidaria</taxon>
        <taxon>Hydrozoa</taxon>
        <taxon>Hydroidolina</taxon>
        <taxon>Leptothecata</taxon>
        <taxon>Obeliida</taxon>
        <taxon>Clytiidae</taxon>
        <taxon>Clytia</taxon>
    </lineage>
</organism>
<keyword evidence="8" id="KW-0539">Nucleus</keyword>
<evidence type="ECO:0000256" key="8">
    <source>
        <dbReference type="ARBA" id="ARBA00023242"/>
    </source>
</evidence>
<protein>
    <recommendedName>
        <fullName evidence="4">Protection of telomeres protein 1</fullName>
    </recommendedName>
</protein>
<dbReference type="PANTHER" id="PTHR14513:SF0">
    <property type="entry name" value="PROTECTION OF TELOMERES PROTEIN 1"/>
    <property type="match status" value="1"/>
</dbReference>
<dbReference type="EnsemblMetazoa" id="CLYHEMT015351.1">
    <property type="protein sequence ID" value="CLYHEMP015351.1"/>
    <property type="gene ID" value="CLYHEMG015351"/>
</dbReference>
<evidence type="ECO:0000259" key="9">
    <source>
        <dbReference type="SMART" id="SM00976"/>
    </source>
</evidence>
<evidence type="ECO:0000313" key="10">
    <source>
        <dbReference type="EnsemblMetazoa" id="CLYHEMP015351.1"/>
    </source>
</evidence>
<evidence type="ECO:0000313" key="11">
    <source>
        <dbReference type="Proteomes" id="UP000594262"/>
    </source>
</evidence>
<dbReference type="GO" id="GO:0016233">
    <property type="term" value="P:telomere capping"/>
    <property type="evidence" value="ECO:0007669"/>
    <property type="project" value="TreeGrafter"/>
</dbReference>
<comment type="similarity">
    <text evidence="3">Belongs to the telombin family.</text>
</comment>
<keyword evidence="5" id="KW-0158">Chromosome</keyword>
<dbReference type="InterPro" id="IPR012340">
    <property type="entry name" value="NA-bd_OB-fold"/>
</dbReference>
<evidence type="ECO:0000256" key="6">
    <source>
        <dbReference type="ARBA" id="ARBA00022895"/>
    </source>
</evidence>
<dbReference type="InterPro" id="IPR028389">
    <property type="entry name" value="POT1"/>
</dbReference>
<name>A0A7M5X0D7_9CNID</name>
<dbReference type="Gene3D" id="2.40.50.140">
    <property type="entry name" value="Nucleic acid-binding proteins"/>
    <property type="match status" value="3"/>
</dbReference>
<dbReference type="AlphaFoldDB" id="A0A7M5X0D7"/>
<evidence type="ECO:0000256" key="3">
    <source>
        <dbReference type="ARBA" id="ARBA00008442"/>
    </source>
</evidence>
<dbReference type="GO" id="GO:0032210">
    <property type="term" value="P:regulation of telomere maintenance via telomerase"/>
    <property type="evidence" value="ECO:0007669"/>
    <property type="project" value="TreeGrafter"/>
</dbReference>
<proteinExistence type="inferred from homology"/>
<dbReference type="SUPFAM" id="SSF50249">
    <property type="entry name" value="Nucleic acid-binding proteins"/>
    <property type="match status" value="2"/>
</dbReference>
<keyword evidence="7" id="KW-0238">DNA-binding</keyword>
<dbReference type="InterPro" id="IPR011564">
    <property type="entry name" value="Telomer_end-bd_POT1/Cdc13"/>
</dbReference>
<dbReference type="GO" id="GO:0098505">
    <property type="term" value="F:G-rich strand telomeric DNA binding"/>
    <property type="evidence" value="ECO:0007669"/>
    <property type="project" value="TreeGrafter"/>
</dbReference>
<comment type="subcellular location">
    <subcellularLocation>
        <location evidence="2">Chromosome</location>
        <location evidence="2">Telomere</location>
    </subcellularLocation>
    <subcellularLocation>
        <location evidence="1">Nucleus</location>
    </subcellularLocation>
</comment>
<dbReference type="PANTHER" id="PTHR14513">
    <property type="entry name" value="PROTECTION OF TELOMERES 1"/>
    <property type="match status" value="1"/>
</dbReference>
<dbReference type="OrthoDB" id="2186770at2759"/>
<dbReference type="Pfam" id="PF16686">
    <property type="entry name" value="POT1PC"/>
    <property type="match status" value="1"/>
</dbReference>
<dbReference type="GO" id="GO:0010521">
    <property type="term" value="F:telomerase inhibitor activity"/>
    <property type="evidence" value="ECO:0007669"/>
    <property type="project" value="TreeGrafter"/>
</dbReference>
<keyword evidence="11" id="KW-1185">Reference proteome</keyword>
<keyword evidence="6" id="KW-0779">Telomere</keyword>
<evidence type="ECO:0000256" key="5">
    <source>
        <dbReference type="ARBA" id="ARBA00022454"/>
    </source>
</evidence>
<sequence>PLDKNKMATSDYKYTKISELKEGDRDVNIYGIVKYYREPIRTSTGQYNSMLTLVDESVQDDLEKGIRCNLFGNSVDELPQINKIGDIVRIHRAFIKFFNGRLQLQANKRAYAWIVVSMDDVENVKSSHENFTFTIIDRRTVEALCEFYKTNVTSVDEDATNLTMFKDFTMNSYVNCMAKVIGIYRFETNYCLLKVSDGSKVSFSSFRQSGKIDNTCLMHWVDQDAAEATRNHSFDISVFDDHVKILDDLKVGDYVLFCNLHIKRVTYSTYTSGMIHTFNLKEVQDSKGWAEVILHSGRSYGRGISIVEADRTGVADIKGRVQALMDNYQANKAREHVPRPLQDSLTTTDYPAQPFRAIQTIQNTAVPNKFRLRGKLIGIKPRSIEDFVMKMCNGCDTIYSRSTSNKCCPSCPEKELEHKIYFQLLVEDHTGLLKADVYDKEAEYFLNSMTPHILLTDSARRENVELKMKTLLDDSINPRVKMNLKHFPWIELCLYSFKDAFNGTVYRVFGTSLI</sequence>
<dbReference type="InterPro" id="IPR032042">
    <property type="entry name" value="POT1PC"/>
</dbReference>
<evidence type="ECO:0000256" key="1">
    <source>
        <dbReference type="ARBA" id="ARBA00004123"/>
    </source>
</evidence>
<dbReference type="GO" id="GO:0000783">
    <property type="term" value="C:nuclear telomere cap complex"/>
    <property type="evidence" value="ECO:0007669"/>
    <property type="project" value="TreeGrafter"/>
</dbReference>
<dbReference type="Proteomes" id="UP000594262">
    <property type="component" value="Unplaced"/>
</dbReference>
<dbReference type="Pfam" id="PF02765">
    <property type="entry name" value="POT1"/>
    <property type="match status" value="1"/>
</dbReference>
<feature type="domain" description="Telomeric single stranded DNA binding POT1/Cdc13" evidence="9">
    <location>
        <begin position="14"/>
        <end position="149"/>
    </location>
</feature>
<evidence type="ECO:0000256" key="4">
    <source>
        <dbReference type="ARBA" id="ARBA00015253"/>
    </source>
</evidence>
<reference evidence="10" key="1">
    <citation type="submission" date="2021-01" db="UniProtKB">
        <authorList>
            <consortium name="EnsemblMetazoa"/>
        </authorList>
    </citation>
    <scope>IDENTIFICATION</scope>
</reference>
<accession>A0A7M5X0D7</accession>